<proteinExistence type="predicted"/>
<dbReference type="AlphaFoldDB" id="A0A9N9CWV9"/>
<organism evidence="2 3">
    <name type="scientific">Acaulospora morrowiae</name>
    <dbReference type="NCBI Taxonomy" id="94023"/>
    <lineage>
        <taxon>Eukaryota</taxon>
        <taxon>Fungi</taxon>
        <taxon>Fungi incertae sedis</taxon>
        <taxon>Mucoromycota</taxon>
        <taxon>Glomeromycotina</taxon>
        <taxon>Glomeromycetes</taxon>
        <taxon>Diversisporales</taxon>
        <taxon>Acaulosporaceae</taxon>
        <taxon>Acaulospora</taxon>
    </lineage>
</organism>
<protein>
    <submittedName>
        <fullName evidence="2">6322_t:CDS:1</fullName>
    </submittedName>
</protein>
<evidence type="ECO:0000313" key="3">
    <source>
        <dbReference type="Proteomes" id="UP000789342"/>
    </source>
</evidence>
<comment type="caution">
    <text evidence="2">The sequence shown here is derived from an EMBL/GenBank/DDBJ whole genome shotgun (WGS) entry which is preliminary data.</text>
</comment>
<evidence type="ECO:0000256" key="1">
    <source>
        <dbReference type="SAM" id="MobiDB-lite"/>
    </source>
</evidence>
<reference evidence="2" key="1">
    <citation type="submission" date="2021-06" db="EMBL/GenBank/DDBJ databases">
        <authorList>
            <person name="Kallberg Y."/>
            <person name="Tangrot J."/>
            <person name="Rosling A."/>
        </authorList>
    </citation>
    <scope>NUCLEOTIDE SEQUENCE</scope>
    <source>
        <strain evidence="2">CL551</strain>
    </source>
</reference>
<keyword evidence="3" id="KW-1185">Reference proteome</keyword>
<sequence length="50" mass="5499">EKRESSATGGEAGSRDKESDLPGPLNKDLIYQNDVEGATNLDSLNHYHRI</sequence>
<name>A0A9N9CWV9_9GLOM</name>
<gene>
    <name evidence="2" type="ORF">AMORRO_LOCUS8507</name>
</gene>
<feature type="non-terminal residue" evidence="2">
    <location>
        <position position="1"/>
    </location>
</feature>
<feature type="region of interest" description="Disordered" evidence="1">
    <location>
        <begin position="1"/>
        <end position="28"/>
    </location>
</feature>
<accession>A0A9N9CWV9</accession>
<dbReference type="EMBL" id="CAJVPV010007328">
    <property type="protein sequence ID" value="CAG8617477.1"/>
    <property type="molecule type" value="Genomic_DNA"/>
</dbReference>
<evidence type="ECO:0000313" key="2">
    <source>
        <dbReference type="EMBL" id="CAG8617477.1"/>
    </source>
</evidence>
<dbReference type="Proteomes" id="UP000789342">
    <property type="component" value="Unassembled WGS sequence"/>
</dbReference>